<dbReference type="Pfam" id="PF01636">
    <property type="entry name" value="APH"/>
    <property type="match status" value="1"/>
</dbReference>
<dbReference type="InterPro" id="IPR011009">
    <property type="entry name" value="Kinase-like_dom_sf"/>
</dbReference>
<protein>
    <submittedName>
        <fullName evidence="2">Aminoglycoside phosphotransferase family protein</fullName>
        <ecNumber evidence="2">2.7.1.-</ecNumber>
    </submittedName>
</protein>
<dbReference type="GO" id="GO:0016740">
    <property type="term" value="F:transferase activity"/>
    <property type="evidence" value="ECO:0007669"/>
    <property type="project" value="UniProtKB-KW"/>
</dbReference>
<comment type="caution">
    <text evidence="2">The sequence shown here is derived from an EMBL/GenBank/DDBJ whole genome shotgun (WGS) entry which is preliminary data.</text>
</comment>
<keyword evidence="2" id="KW-0808">Transferase</keyword>
<organism evidence="2 3">
    <name type="scientific">Nonomuraea helvata</name>
    <dbReference type="NCBI Taxonomy" id="37484"/>
    <lineage>
        <taxon>Bacteria</taxon>
        <taxon>Bacillati</taxon>
        <taxon>Actinomycetota</taxon>
        <taxon>Actinomycetes</taxon>
        <taxon>Streptosporangiales</taxon>
        <taxon>Streptosporangiaceae</taxon>
        <taxon>Nonomuraea</taxon>
    </lineage>
</organism>
<dbReference type="InterPro" id="IPR002575">
    <property type="entry name" value="Aminoglycoside_PTrfase"/>
</dbReference>
<dbReference type="RefSeq" id="WP_344990546.1">
    <property type="nucleotide sequence ID" value="NZ_BAAAXV010000005.1"/>
</dbReference>
<dbReference type="EC" id="2.7.1.-" evidence="2"/>
<feature type="domain" description="Aminoglycoside phosphotransferase" evidence="1">
    <location>
        <begin position="61"/>
        <end position="265"/>
    </location>
</feature>
<keyword evidence="3" id="KW-1185">Reference proteome</keyword>
<sequence length="664" mass="72247">MTADSPWLREEWGDEAVAWTHRQLRQAGIRPAGPGEVVHLRPWSVVMRLPTSIGPVWFKANAPDGRYEADLVRVLRDLVPAYIAPLIAVDADRGWLLSEDAGTRLADQPTAVDDPTNWQRALAAYGQVQRDLSGHADALVSAGVPDHRLESLPERFEQVLAAGARLAGAGLVPPGVLARAGARTAEVAAWCAELAELGIGPSLQHDDLHDGNIFLSDGGVTFIDWADSVVGHPFGSLWYPLARAAEIFGEPLDGPTVRAIRDSYLEPWGDQHARPTLLRAAGLAIRLVSIGRALAWDRILRTSDVSKLKPYHAAGVARWLGRLFDDPAGMDGNDHTDPHMWALKQLSDAGRRVAGRSEGERWHETAWSSVRSIDTSTGRVWLKVNSPRLAHEVTITTTLASIAPRQVLPPIAADERRGWLLLPDAGRSLAEILDESREPGLWEPVLRDYARLQRAAESQVAGLRKARVADRTAARLPGLFAELLADPGALRVGEPGGLSEKEYARLSELEDGFLRICGALAGIPVRDTVQHDDLTEENVCVQGGEFRYIDWSDAVIAPPFGSLLYPVRSLCHRFGYHPEGPEAGRLVDAYLDAWTDAADLPALRSAARLSCAVAPLARALTWRSLVCAAGRGAGEYELAGAGRWAGVLVRSIERCGELLEREGR</sequence>
<reference evidence="2 3" key="1">
    <citation type="submission" date="2024-09" db="EMBL/GenBank/DDBJ databases">
        <authorList>
            <person name="Sun Q."/>
            <person name="Mori K."/>
        </authorList>
    </citation>
    <scope>NUCLEOTIDE SEQUENCE [LARGE SCALE GENOMIC DNA]</scope>
    <source>
        <strain evidence="2 3">JCM 3143</strain>
    </source>
</reference>
<dbReference type="EMBL" id="JBHMBW010000049">
    <property type="protein sequence ID" value="MFB9628655.1"/>
    <property type="molecule type" value="Genomic_DNA"/>
</dbReference>
<evidence type="ECO:0000259" key="1">
    <source>
        <dbReference type="Pfam" id="PF01636"/>
    </source>
</evidence>
<name>A0ABV5SAI8_9ACTN</name>
<dbReference type="Proteomes" id="UP001589532">
    <property type="component" value="Unassembled WGS sequence"/>
</dbReference>
<gene>
    <name evidence="2" type="ORF">ACFFSA_36745</name>
</gene>
<accession>A0ABV5SAI8</accession>
<evidence type="ECO:0000313" key="3">
    <source>
        <dbReference type="Proteomes" id="UP001589532"/>
    </source>
</evidence>
<evidence type="ECO:0000313" key="2">
    <source>
        <dbReference type="EMBL" id="MFB9628655.1"/>
    </source>
</evidence>
<proteinExistence type="predicted"/>
<dbReference type="SUPFAM" id="SSF56112">
    <property type="entry name" value="Protein kinase-like (PK-like)"/>
    <property type="match status" value="2"/>
</dbReference>